<dbReference type="InterPro" id="IPR008979">
    <property type="entry name" value="Galactose-bd-like_sf"/>
</dbReference>
<dbReference type="InterPro" id="IPR016130">
    <property type="entry name" value="Tyr_Pase_AS"/>
</dbReference>
<keyword evidence="2" id="KW-0812">Transmembrane</keyword>
<dbReference type="CDD" id="cd00063">
    <property type="entry name" value="FN3"/>
    <property type="match status" value="5"/>
</dbReference>
<dbReference type="SUPFAM" id="SSF49785">
    <property type="entry name" value="Galactose-binding domain-like"/>
    <property type="match status" value="1"/>
</dbReference>
<dbReference type="PROSITE" id="PS00383">
    <property type="entry name" value="TYR_PHOSPHATASE_1"/>
    <property type="match status" value="1"/>
</dbReference>
<dbReference type="CDD" id="cd00057">
    <property type="entry name" value="FA58C"/>
    <property type="match status" value="1"/>
</dbReference>
<feature type="domain" description="F5/8 type C" evidence="10">
    <location>
        <begin position="114"/>
        <end position="275"/>
    </location>
</feature>
<dbReference type="STRING" id="50429.A0A2B4R5R3"/>
<dbReference type="InterPro" id="IPR003961">
    <property type="entry name" value="FN3_dom"/>
</dbReference>
<dbReference type="PROSITE" id="PS50022">
    <property type="entry name" value="FA58C_3"/>
    <property type="match status" value="1"/>
</dbReference>
<feature type="domain" description="Tyrosine-protein phosphatase" evidence="11">
    <location>
        <begin position="1309"/>
        <end position="1568"/>
    </location>
</feature>
<dbReference type="Pfam" id="PF00102">
    <property type="entry name" value="Y_phosphatase"/>
    <property type="match status" value="2"/>
</dbReference>
<feature type="domain" description="Fibronectin type-III" evidence="13">
    <location>
        <begin position="385"/>
        <end position="482"/>
    </location>
</feature>
<evidence type="ECO:0000256" key="4">
    <source>
        <dbReference type="ARBA" id="ARBA00022737"/>
    </source>
</evidence>
<evidence type="ECO:0000256" key="6">
    <source>
        <dbReference type="ARBA" id="ARBA00022912"/>
    </source>
</evidence>
<dbReference type="SMART" id="SM00231">
    <property type="entry name" value="FA58C"/>
    <property type="match status" value="1"/>
</dbReference>
<evidence type="ECO:0000256" key="5">
    <source>
        <dbReference type="ARBA" id="ARBA00022801"/>
    </source>
</evidence>
<sequence length="1581" mass="176228">MEQYVRPICRPGELQRAVYNGQKRVHALKSQSITMPNGIIASMFGPVGTVSDNGGIANPRCGDKQSYSLPRGKGVSFFCRPVLFGRYVTVRSLRGQKKHFTLCEVEVYSERRACQMQAIGVASNDTLPDASFSASSERKDFEAFKGRLHAFRGWLPNRNDRPDDYLQIDLQYEFLICAVATQGRSTYDDWTTEYKLQLSFDGSTFVTYKENNVDKVTLKKPQSWLYKIFLEVFGGNSGRNDIVKHNLKDVRARFIRFQPVKFQRRKALRVEVYGVLISKVPSQPPSNLTLSANSSTSIAASWKLPPAYSRHGSITGFKLFYKKKGFTGSMSAKSINSGTTFSGDVVSLEKYTEYEFQVLAFTPHGDGPKSSVVVERTMEDVPSEPPGGFTVAASSDTSVLAWWKLLPEDSRHGIIKGYKLFYKETGGDANSERKKLINDAAIRSTSVNGLQADTQYDFEVLAFTSVGDGPRSSVEVIRTVLGAPDPPPSFSHTLKIPTESHGPMITLSWTSPSPSDGVIRNYTVFYRDSEDPHNIHNETFGPDVFSYTVDVLGGVTYWFEVRAEIIQPGDKAYLTVAIPEYKPRGGPANVLPTEVNKTTFNISWTTLPREQSNGDVILYNVKVELLSRGTRQKRASVSSKTVNTTNTFILLSGLLLCSQYQVSVRAYTKIGPGPYSPPVELPRTSGPGTPWGLTATNVGATQVTLGWKEPELMTKEGLSYRVKYHGTKPYNGSFREEGVQDVDSTTSYTMKGLTPGSTYEFQIIVRSVCGLGVGKEFPDKVETKTTAPISPAVLSVANKRISTTAVVIHLWPAEQRNGPIRSHQVIVLKVVDGVEDLPTDYASKMKDSITAEIGNLTFYVAAEIESVPGNEKSWELTVGEGKTYGAYRNKELQIGEDYIVYQRAMTDGNGVKLYGPVSKVAKISVTEGVGRRQAEKSGQEVNSNKVHVPLAEFRMESVESSGSTADLVYQNVSEIPSHENVGVKASLPKENESVYSEADDGKPKAVPVAEFAQYFKNKSSNGAIVLKEEFKKLPSILPHSWEVGKNNKMKNRFGNITTYDHSRVVLEKIEGDPKSDYINASYIPTFDEESMNYIATQGPTSTTISDFWRMIWQKNCSVIVMLTNLVELGKNKCNQYWPDSTTRFGSITVTLLNTQNFADYCIRTLKLVKGTKTREVHQYHFTSWPDRGVPHHSTALLGFRWKVHARNQTSGGPLVVHCSAGVGRTGTYIGIDAMLEGAKKKNTVFIQNYVQVMRKHRPYMVQKDTQYVFIHQAVMEALTCGTTEVASQDLRIRMNKLARVMSDAKHTGYADEFKRLELVSSCQSSGDEFTEGFKPSNLDKNRFSNIVPMDTARVMLRSSEPNKDYINASFVDDYSRRNAYILTQAPLNNTVDDFWRMISQYDIGTVVMLNSLKEEKESYLQYWPSEGSAKYGDMTLQLLSKKTAKNITRSKLSVTNAMPPKKTSTVQHIQFTGWANGYSKPDPQEILDLLTLLEQSQQQSGDGVIVFQCSDGVGRSGCVATIMSVIERVKIEQTVDVFQTIKLIRAKRPGAVNTLDLYSFCYKTILAYLDSFNCYSNFADC</sequence>
<dbReference type="PANTHER" id="PTHR46957">
    <property type="entry name" value="CYTOKINE RECEPTOR"/>
    <property type="match status" value="1"/>
</dbReference>
<evidence type="ECO:0000256" key="7">
    <source>
        <dbReference type="ARBA" id="ARBA00022989"/>
    </source>
</evidence>
<dbReference type="InterPro" id="IPR050713">
    <property type="entry name" value="RTP_Phos/Ushers"/>
</dbReference>
<keyword evidence="9" id="KW-0325">Glycoprotein</keyword>
<proteinExistence type="predicted"/>
<dbReference type="InterPro" id="IPR003595">
    <property type="entry name" value="Tyr_Pase_cat"/>
</dbReference>
<dbReference type="Pfam" id="PF23144">
    <property type="entry name" value="Fn3_PTPRU"/>
    <property type="match status" value="1"/>
</dbReference>
<feature type="domain" description="Tyrosine specific protein phosphatases" evidence="12">
    <location>
        <begin position="1484"/>
        <end position="1559"/>
    </location>
</feature>
<protein>
    <submittedName>
        <fullName evidence="14">Receptor-type tyrosine-protein phosphatase delta</fullName>
    </submittedName>
</protein>
<evidence type="ECO:0000256" key="2">
    <source>
        <dbReference type="ARBA" id="ARBA00022692"/>
    </source>
</evidence>
<dbReference type="PRINTS" id="PR00700">
    <property type="entry name" value="PRTYPHPHTASE"/>
</dbReference>
<evidence type="ECO:0000313" key="15">
    <source>
        <dbReference type="Proteomes" id="UP000225706"/>
    </source>
</evidence>
<evidence type="ECO:0000256" key="8">
    <source>
        <dbReference type="ARBA" id="ARBA00023136"/>
    </source>
</evidence>
<keyword evidence="3" id="KW-0732">Signal</keyword>
<dbReference type="SUPFAM" id="SSF52799">
    <property type="entry name" value="(Phosphotyrosine protein) phosphatases II"/>
    <property type="match status" value="2"/>
</dbReference>
<evidence type="ECO:0000313" key="14">
    <source>
        <dbReference type="EMBL" id="PFX12496.1"/>
    </source>
</evidence>
<accession>A0A2B4R5R3</accession>
<evidence type="ECO:0000256" key="9">
    <source>
        <dbReference type="ARBA" id="ARBA00023180"/>
    </source>
</evidence>
<keyword evidence="8" id="KW-0472">Membrane</keyword>
<dbReference type="Pfam" id="PF00041">
    <property type="entry name" value="fn3"/>
    <property type="match status" value="4"/>
</dbReference>
<dbReference type="SUPFAM" id="SSF49265">
    <property type="entry name" value="Fibronectin type III"/>
    <property type="match status" value="3"/>
</dbReference>
<dbReference type="PROSITE" id="PS50056">
    <property type="entry name" value="TYR_PHOSPHATASE_2"/>
    <property type="match status" value="2"/>
</dbReference>
<dbReference type="InterPro" id="IPR000421">
    <property type="entry name" value="FA58C"/>
</dbReference>
<reference evidence="15" key="1">
    <citation type="journal article" date="2017" name="bioRxiv">
        <title>Comparative analysis of the genomes of Stylophora pistillata and Acropora digitifera provides evidence for extensive differences between species of corals.</title>
        <authorList>
            <person name="Voolstra C.R."/>
            <person name="Li Y."/>
            <person name="Liew Y.J."/>
            <person name="Baumgarten S."/>
            <person name="Zoccola D."/>
            <person name="Flot J.-F."/>
            <person name="Tambutte S."/>
            <person name="Allemand D."/>
            <person name="Aranda M."/>
        </authorList>
    </citation>
    <scope>NUCLEOTIDE SEQUENCE [LARGE SCALE GENOMIC DNA]</scope>
</reference>
<dbReference type="Gene3D" id="2.60.120.260">
    <property type="entry name" value="Galactose-binding domain-like"/>
    <property type="match status" value="2"/>
</dbReference>
<evidence type="ECO:0000256" key="3">
    <source>
        <dbReference type="ARBA" id="ARBA00022729"/>
    </source>
</evidence>
<evidence type="ECO:0000259" key="12">
    <source>
        <dbReference type="PROSITE" id="PS50056"/>
    </source>
</evidence>
<dbReference type="FunFam" id="3.90.190.10:FF:000080">
    <property type="entry name" value="Receptor-type tyrosine-protein phosphatase mu"/>
    <property type="match status" value="1"/>
</dbReference>
<dbReference type="SMART" id="SM00060">
    <property type="entry name" value="FN3"/>
    <property type="match status" value="5"/>
</dbReference>
<dbReference type="Proteomes" id="UP000225706">
    <property type="component" value="Unassembled WGS sequence"/>
</dbReference>
<dbReference type="Pfam" id="PF00754">
    <property type="entry name" value="F5_F8_type_C"/>
    <property type="match status" value="1"/>
</dbReference>
<dbReference type="OrthoDB" id="6021362at2759"/>
<dbReference type="InterPro" id="IPR057598">
    <property type="entry name" value="Fn3_PTPRU"/>
</dbReference>
<dbReference type="Gene3D" id="2.60.40.10">
    <property type="entry name" value="Immunoglobulins"/>
    <property type="match status" value="5"/>
</dbReference>
<keyword evidence="15" id="KW-1185">Reference proteome</keyword>
<evidence type="ECO:0000259" key="10">
    <source>
        <dbReference type="PROSITE" id="PS50022"/>
    </source>
</evidence>
<keyword evidence="6" id="KW-0904">Protein phosphatase</keyword>
<dbReference type="Gene3D" id="3.90.190.10">
    <property type="entry name" value="Protein tyrosine phosphatase superfamily"/>
    <property type="match status" value="2"/>
</dbReference>
<keyword evidence="5" id="KW-0378">Hydrolase</keyword>
<dbReference type="InterPro" id="IPR013783">
    <property type="entry name" value="Ig-like_fold"/>
</dbReference>
<dbReference type="InterPro" id="IPR036116">
    <property type="entry name" value="FN3_sf"/>
</dbReference>
<evidence type="ECO:0000256" key="1">
    <source>
        <dbReference type="ARBA" id="ARBA00004479"/>
    </source>
</evidence>
<evidence type="ECO:0000259" key="11">
    <source>
        <dbReference type="PROSITE" id="PS50055"/>
    </source>
</evidence>
<comment type="caution">
    <text evidence="14">The sequence shown here is derived from an EMBL/GenBank/DDBJ whole genome shotgun (WGS) entry which is preliminary data.</text>
</comment>
<dbReference type="SMART" id="SM00404">
    <property type="entry name" value="PTPc_motif"/>
    <property type="match status" value="2"/>
</dbReference>
<keyword evidence="7" id="KW-1133">Transmembrane helix</keyword>
<gene>
    <name evidence="14" type="primary">Ptprd</name>
    <name evidence="14" type="ORF">AWC38_SpisGene23541</name>
</gene>
<dbReference type="InterPro" id="IPR000242">
    <property type="entry name" value="PTP_cat"/>
</dbReference>
<organism evidence="14 15">
    <name type="scientific">Stylophora pistillata</name>
    <name type="common">Smooth cauliflower coral</name>
    <dbReference type="NCBI Taxonomy" id="50429"/>
    <lineage>
        <taxon>Eukaryota</taxon>
        <taxon>Metazoa</taxon>
        <taxon>Cnidaria</taxon>
        <taxon>Anthozoa</taxon>
        <taxon>Hexacorallia</taxon>
        <taxon>Scleractinia</taxon>
        <taxon>Astrocoeniina</taxon>
        <taxon>Pocilloporidae</taxon>
        <taxon>Stylophora</taxon>
    </lineage>
</organism>
<feature type="domain" description="Fibronectin type-III" evidence="13">
    <location>
        <begin position="487"/>
        <end position="579"/>
    </location>
</feature>
<keyword evidence="4" id="KW-0677">Repeat</keyword>
<dbReference type="FunFam" id="3.90.190.10:FF:000062">
    <property type="entry name" value="Receptor-type tyrosine-protein phosphatase kappa"/>
    <property type="match status" value="1"/>
</dbReference>
<feature type="domain" description="Fibronectin type-III" evidence="13">
    <location>
        <begin position="689"/>
        <end position="789"/>
    </location>
</feature>
<dbReference type="InterPro" id="IPR029021">
    <property type="entry name" value="Prot-tyrosine_phosphatase-like"/>
</dbReference>
<dbReference type="PANTHER" id="PTHR46957:SF3">
    <property type="entry name" value="CYTOKINE RECEPTOR"/>
    <property type="match status" value="1"/>
</dbReference>
<comment type="subcellular location">
    <subcellularLocation>
        <location evidence="1">Membrane</location>
        <topology evidence="1">Single-pass type I membrane protein</topology>
    </subcellularLocation>
</comment>
<feature type="domain" description="Tyrosine specific protein phosphatases" evidence="12">
    <location>
        <begin position="1197"/>
        <end position="1268"/>
    </location>
</feature>
<dbReference type="PROSITE" id="PS50055">
    <property type="entry name" value="TYR_PHOSPHATASE_PTP"/>
    <property type="match status" value="2"/>
</dbReference>
<evidence type="ECO:0000259" key="13">
    <source>
        <dbReference type="PROSITE" id="PS50853"/>
    </source>
</evidence>
<keyword evidence="14" id="KW-0675">Receptor</keyword>
<dbReference type="SMART" id="SM00194">
    <property type="entry name" value="PTPc"/>
    <property type="match status" value="2"/>
</dbReference>
<feature type="domain" description="Tyrosine-protein phosphatase" evidence="11">
    <location>
        <begin position="1026"/>
        <end position="1277"/>
    </location>
</feature>
<dbReference type="PROSITE" id="PS50853">
    <property type="entry name" value="FN3"/>
    <property type="match status" value="5"/>
</dbReference>
<feature type="domain" description="Fibronectin type-III" evidence="13">
    <location>
        <begin position="586"/>
        <end position="688"/>
    </location>
</feature>
<dbReference type="FunFam" id="2.60.40.10:FF:000028">
    <property type="entry name" value="Neuronal cell adhesion molecule"/>
    <property type="match status" value="2"/>
</dbReference>
<dbReference type="PROSITE" id="PS01285">
    <property type="entry name" value="FA58C_1"/>
    <property type="match status" value="1"/>
</dbReference>
<dbReference type="InterPro" id="IPR000387">
    <property type="entry name" value="Tyr_Pase_dom"/>
</dbReference>
<feature type="domain" description="Fibronectin type-III" evidence="13">
    <location>
        <begin position="284"/>
        <end position="380"/>
    </location>
</feature>
<dbReference type="EMBL" id="LSMT01001336">
    <property type="protein sequence ID" value="PFX12496.1"/>
    <property type="molecule type" value="Genomic_DNA"/>
</dbReference>
<dbReference type="GO" id="GO:0004725">
    <property type="term" value="F:protein tyrosine phosphatase activity"/>
    <property type="evidence" value="ECO:0007669"/>
    <property type="project" value="InterPro"/>
</dbReference>
<dbReference type="GO" id="GO:0016020">
    <property type="term" value="C:membrane"/>
    <property type="evidence" value="ECO:0007669"/>
    <property type="project" value="UniProtKB-SubCell"/>
</dbReference>
<name>A0A2B4R5R3_STYPI</name>